<feature type="non-terminal residue" evidence="2">
    <location>
        <position position="1"/>
    </location>
</feature>
<dbReference type="EMBL" id="BDIP01001396">
    <property type="protein sequence ID" value="GIQ84319.1"/>
    <property type="molecule type" value="Genomic_DNA"/>
</dbReference>
<feature type="region of interest" description="Disordered" evidence="1">
    <location>
        <begin position="1"/>
        <end position="69"/>
    </location>
</feature>
<reference evidence="2 3" key="1">
    <citation type="journal article" date="2018" name="PLoS ONE">
        <title>The draft genome of Kipferlia bialata reveals reductive genome evolution in fornicate parasites.</title>
        <authorList>
            <person name="Tanifuji G."/>
            <person name="Takabayashi S."/>
            <person name="Kume K."/>
            <person name="Takagi M."/>
            <person name="Nakayama T."/>
            <person name="Kamikawa R."/>
            <person name="Inagaki Y."/>
            <person name="Hashimoto T."/>
        </authorList>
    </citation>
    <scope>NUCLEOTIDE SEQUENCE [LARGE SCALE GENOMIC DNA]</scope>
    <source>
        <strain evidence="2">NY0173</strain>
    </source>
</reference>
<protein>
    <submittedName>
        <fullName evidence="2">Uncharacterized protein</fullName>
    </submittedName>
</protein>
<sequence length="103" mass="11053">MSRWQKGERVGDSTPDVSSYERHSVSGTDTGGRPSLSGVGTDSHLLSLSLSSTEEGGEREREGGVVDMEGTPALADDLVGKGPTAYTIRWHFDAWGVGLLLFW</sequence>
<comment type="caution">
    <text evidence="2">The sequence shown here is derived from an EMBL/GenBank/DDBJ whole genome shotgun (WGS) entry which is preliminary data.</text>
</comment>
<gene>
    <name evidence="2" type="ORF">KIPB_005788</name>
</gene>
<name>A0A9K3CZ39_9EUKA</name>
<keyword evidence="3" id="KW-1185">Reference proteome</keyword>
<proteinExistence type="predicted"/>
<feature type="compositionally biased region" description="Low complexity" evidence="1">
    <location>
        <begin position="45"/>
        <end position="54"/>
    </location>
</feature>
<evidence type="ECO:0000313" key="2">
    <source>
        <dbReference type="EMBL" id="GIQ84319.1"/>
    </source>
</evidence>
<organism evidence="2 3">
    <name type="scientific">Kipferlia bialata</name>
    <dbReference type="NCBI Taxonomy" id="797122"/>
    <lineage>
        <taxon>Eukaryota</taxon>
        <taxon>Metamonada</taxon>
        <taxon>Carpediemonas-like organisms</taxon>
        <taxon>Kipferlia</taxon>
    </lineage>
</organism>
<evidence type="ECO:0000313" key="3">
    <source>
        <dbReference type="Proteomes" id="UP000265618"/>
    </source>
</evidence>
<feature type="compositionally biased region" description="Basic and acidic residues" evidence="1">
    <location>
        <begin position="1"/>
        <end position="11"/>
    </location>
</feature>
<accession>A0A9K3CZ39</accession>
<evidence type="ECO:0000256" key="1">
    <source>
        <dbReference type="SAM" id="MobiDB-lite"/>
    </source>
</evidence>
<dbReference type="AlphaFoldDB" id="A0A9K3CZ39"/>
<dbReference type="Proteomes" id="UP000265618">
    <property type="component" value="Unassembled WGS sequence"/>
</dbReference>